<proteinExistence type="predicted"/>
<dbReference type="Pfam" id="PF10865">
    <property type="entry name" value="DUF2703"/>
    <property type="match status" value="1"/>
</dbReference>
<dbReference type="EMBL" id="FNBU01000001">
    <property type="protein sequence ID" value="SDF01815.1"/>
    <property type="molecule type" value="Genomic_DNA"/>
</dbReference>
<dbReference type="InterPro" id="IPR021219">
    <property type="entry name" value="DUF2703"/>
</dbReference>
<dbReference type="Proteomes" id="UP000243333">
    <property type="component" value="Unassembled WGS sequence"/>
</dbReference>
<dbReference type="STRING" id="1123285.SAMN05660235_00159"/>
<dbReference type="AlphaFoldDB" id="A0A1G7HMZ1"/>
<name>A0A1G7HMZ1_9FIRM</name>
<dbReference type="OrthoDB" id="2965668at2"/>
<reference evidence="2" key="1">
    <citation type="submission" date="2016-10" db="EMBL/GenBank/DDBJ databases">
        <authorList>
            <person name="Varghese N."/>
            <person name="Submissions S."/>
        </authorList>
    </citation>
    <scope>NUCLEOTIDE SEQUENCE [LARGE SCALE GENOMIC DNA]</scope>
    <source>
        <strain evidence="2">DSM 23256</strain>
    </source>
</reference>
<evidence type="ECO:0000313" key="2">
    <source>
        <dbReference type="Proteomes" id="UP000243333"/>
    </source>
</evidence>
<gene>
    <name evidence="1" type="ORF">SAMN05660235_00159</name>
</gene>
<sequence length="185" mass="20363">MNKEEKCCCGPVVSAGCCSDPSSSCCGSRPDSQKSIVIDFLYIDLSVCERCQGTGATLDEAIEDVKKILEAAGYDIKVNYIHVQTEEQAAELGFISSPTIRINGQDIQLDVKETLCESCGELCGEDVNCRIWIYEGKEYTVPPKPMIVNAILRHIYGNNAAQDSQKKGKVEVPANLKKFFSKVKR</sequence>
<keyword evidence="2" id="KW-1185">Reference proteome</keyword>
<organism evidence="1 2">
    <name type="scientific">Sporolituus thermophilus DSM 23256</name>
    <dbReference type="NCBI Taxonomy" id="1123285"/>
    <lineage>
        <taxon>Bacteria</taxon>
        <taxon>Bacillati</taxon>
        <taxon>Bacillota</taxon>
        <taxon>Negativicutes</taxon>
        <taxon>Selenomonadales</taxon>
        <taxon>Sporomusaceae</taxon>
        <taxon>Sporolituus</taxon>
    </lineage>
</organism>
<accession>A0A1G7HMZ1</accession>
<dbReference type="PROSITE" id="PS51257">
    <property type="entry name" value="PROKAR_LIPOPROTEIN"/>
    <property type="match status" value="1"/>
</dbReference>
<evidence type="ECO:0000313" key="1">
    <source>
        <dbReference type="EMBL" id="SDF01815.1"/>
    </source>
</evidence>
<protein>
    <submittedName>
        <fullName evidence="1">Uncharacterized protein</fullName>
    </submittedName>
</protein>
<dbReference type="RefSeq" id="WP_093687173.1">
    <property type="nucleotide sequence ID" value="NZ_FNBU01000001.1"/>
</dbReference>